<dbReference type="InterPro" id="IPR005467">
    <property type="entry name" value="His_kinase_dom"/>
</dbReference>
<dbReference type="PANTHER" id="PTHR34220">
    <property type="entry name" value="SENSOR HISTIDINE KINASE YPDA"/>
    <property type="match status" value="1"/>
</dbReference>
<evidence type="ECO:0000256" key="1">
    <source>
        <dbReference type="ARBA" id="ARBA00000085"/>
    </source>
</evidence>
<dbReference type="PROSITE" id="PS50885">
    <property type="entry name" value="HAMP"/>
    <property type="match status" value="1"/>
</dbReference>
<dbReference type="SMART" id="SM00304">
    <property type="entry name" value="HAMP"/>
    <property type="match status" value="1"/>
</dbReference>
<dbReference type="SUPFAM" id="SSF55874">
    <property type="entry name" value="ATPase domain of HSP90 chaperone/DNA topoisomerase II/histidine kinase"/>
    <property type="match status" value="1"/>
</dbReference>
<dbReference type="GO" id="GO:0000155">
    <property type="term" value="F:phosphorelay sensor kinase activity"/>
    <property type="evidence" value="ECO:0007669"/>
    <property type="project" value="InterPro"/>
</dbReference>
<keyword evidence="7" id="KW-0902">Two-component regulatory system</keyword>
<keyword evidence="5" id="KW-0808">Transferase</keyword>
<sequence>MSRIKRKSISLRQKMIMSFCIPTVLLFLVNMMLYLGTAQMLNSLDVIYASNNTLNDLSESLDRLQNATAGYLNTKTSDALEQYYIYEEEYSDLVDNLDDNKDDNENRVLERNIKNMSENYLELTNQAVESKRGGNVEKYKSIYEEAARTYGYIDTSITNLNNQQFINNSKSYGAMMTALQTLEELNILTLVIIGIANLFFVVLIASTIADPLIKLAATANSVSQGDFNVELLPVKSNDEVGVVTKAFNKMVVSIKNYIEKLRESMEVERRLKENELIMENHIKDAELRYLQAQINPHFLFNTLNAGAQLAMMEGADRTSNYIQRVADFFRYNIKKNKDVVSLREEIELVDIYIYIINVRFAGEIQFTKEIDESLLGVKIPSMILQPIVENSINYGLRNIDWTKKIKLSVYELGDYICVSIKDNGIGMTQEKIEQVLDGTYKSNPAKSTSNGVGLNNCIERLNIFYESEDVLDIISEGEKMGTETILYLPKKDYEKEQM</sequence>
<evidence type="ECO:0000256" key="5">
    <source>
        <dbReference type="ARBA" id="ARBA00022679"/>
    </source>
</evidence>
<dbReference type="InterPro" id="IPR003594">
    <property type="entry name" value="HATPase_dom"/>
</dbReference>
<dbReference type="Gene3D" id="6.10.340.10">
    <property type="match status" value="1"/>
</dbReference>
<dbReference type="PANTHER" id="PTHR34220:SF7">
    <property type="entry name" value="SENSOR HISTIDINE KINASE YPDA"/>
    <property type="match status" value="1"/>
</dbReference>
<keyword evidence="4" id="KW-0597">Phosphoprotein</keyword>
<comment type="catalytic activity">
    <reaction evidence="1">
        <text>ATP + protein L-histidine = ADP + protein N-phospho-L-histidine.</text>
        <dbReference type="EC" id="2.7.13.3"/>
    </reaction>
</comment>
<dbReference type="Gene3D" id="3.30.565.10">
    <property type="entry name" value="Histidine kinase-like ATPase, C-terminal domain"/>
    <property type="match status" value="1"/>
</dbReference>
<dbReference type="InterPro" id="IPR003660">
    <property type="entry name" value="HAMP_dom"/>
</dbReference>
<evidence type="ECO:0000256" key="7">
    <source>
        <dbReference type="ARBA" id="ARBA00023012"/>
    </source>
</evidence>
<evidence type="ECO:0000259" key="10">
    <source>
        <dbReference type="PROSITE" id="PS50109"/>
    </source>
</evidence>
<dbReference type="GO" id="GO:0016020">
    <property type="term" value="C:membrane"/>
    <property type="evidence" value="ECO:0007669"/>
    <property type="project" value="UniProtKB-SubCell"/>
</dbReference>
<evidence type="ECO:0000259" key="11">
    <source>
        <dbReference type="PROSITE" id="PS50885"/>
    </source>
</evidence>
<evidence type="ECO:0000256" key="2">
    <source>
        <dbReference type="ARBA" id="ARBA00004370"/>
    </source>
</evidence>
<feature type="domain" description="Histidine kinase" evidence="10">
    <location>
        <begin position="383"/>
        <end position="492"/>
    </location>
</feature>
<accession>A0A1H7F542</accession>
<dbReference type="Pfam" id="PF02518">
    <property type="entry name" value="HATPase_c"/>
    <property type="match status" value="1"/>
</dbReference>
<name>A0A1H7F542_9FIRM</name>
<feature type="transmembrane region" description="Helical" evidence="9">
    <location>
        <begin position="185"/>
        <end position="205"/>
    </location>
</feature>
<keyword evidence="13" id="KW-1185">Reference proteome</keyword>
<dbReference type="EC" id="2.7.13.3" evidence="3"/>
<evidence type="ECO:0000256" key="4">
    <source>
        <dbReference type="ARBA" id="ARBA00022553"/>
    </source>
</evidence>
<protein>
    <recommendedName>
        <fullName evidence="3">histidine kinase</fullName>
        <ecNumber evidence="3">2.7.13.3</ecNumber>
    </recommendedName>
</protein>
<evidence type="ECO:0000313" key="12">
    <source>
        <dbReference type="EMBL" id="SEK18265.1"/>
    </source>
</evidence>
<dbReference type="AlphaFoldDB" id="A0A1H7F542"/>
<keyword evidence="8" id="KW-0175">Coiled coil</keyword>
<evidence type="ECO:0000256" key="8">
    <source>
        <dbReference type="SAM" id="Coils"/>
    </source>
</evidence>
<dbReference type="InterPro" id="IPR010559">
    <property type="entry name" value="Sig_transdc_His_kin_internal"/>
</dbReference>
<dbReference type="PROSITE" id="PS50109">
    <property type="entry name" value="HIS_KIN"/>
    <property type="match status" value="1"/>
</dbReference>
<dbReference type="InterPro" id="IPR036890">
    <property type="entry name" value="HATPase_C_sf"/>
</dbReference>
<evidence type="ECO:0000256" key="3">
    <source>
        <dbReference type="ARBA" id="ARBA00012438"/>
    </source>
</evidence>
<feature type="coiled-coil region" evidence="8">
    <location>
        <begin position="87"/>
        <end position="126"/>
    </location>
</feature>
<keyword evidence="6 12" id="KW-0418">Kinase</keyword>
<keyword evidence="9" id="KW-1133">Transmembrane helix</keyword>
<dbReference type="InterPro" id="IPR050640">
    <property type="entry name" value="Bact_2-comp_sensor_kinase"/>
</dbReference>
<comment type="subcellular location">
    <subcellularLocation>
        <location evidence="2">Membrane</location>
    </subcellularLocation>
</comment>
<gene>
    <name evidence="12" type="ORF">SAMN02910377_00161</name>
</gene>
<dbReference type="CDD" id="cd06225">
    <property type="entry name" value="HAMP"/>
    <property type="match status" value="1"/>
</dbReference>
<dbReference type="SUPFAM" id="SSF158472">
    <property type="entry name" value="HAMP domain-like"/>
    <property type="match status" value="1"/>
</dbReference>
<proteinExistence type="predicted"/>
<reference evidence="13" key="1">
    <citation type="submission" date="2016-10" db="EMBL/GenBank/DDBJ databases">
        <authorList>
            <person name="Varghese N."/>
        </authorList>
    </citation>
    <scope>NUCLEOTIDE SEQUENCE [LARGE SCALE GENOMIC DNA]</scope>
    <source>
        <strain evidence="13">ACV-9</strain>
    </source>
</reference>
<keyword evidence="9" id="KW-0472">Membrane</keyword>
<dbReference type="Pfam" id="PF00672">
    <property type="entry name" value="HAMP"/>
    <property type="match status" value="1"/>
</dbReference>
<dbReference type="Proteomes" id="UP000182321">
    <property type="component" value="Unassembled WGS sequence"/>
</dbReference>
<dbReference type="RefSeq" id="WP_074788688.1">
    <property type="nucleotide sequence ID" value="NZ_FNZX01000003.1"/>
</dbReference>
<evidence type="ECO:0000313" key="13">
    <source>
        <dbReference type="Proteomes" id="UP000182321"/>
    </source>
</evidence>
<feature type="domain" description="HAMP" evidence="11">
    <location>
        <begin position="206"/>
        <end position="259"/>
    </location>
</feature>
<keyword evidence="9" id="KW-0812">Transmembrane</keyword>
<evidence type="ECO:0000256" key="9">
    <source>
        <dbReference type="SAM" id="Phobius"/>
    </source>
</evidence>
<dbReference type="EMBL" id="FNZX01000003">
    <property type="protein sequence ID" value="SEK18265.1"/>
    <property type="molecule type" value="Genomic_DNA"/>
</dbReference>
<evidence type="ECO:0000256" key="6">
    <source>
        <dbReference type="ARBA" id="ARBA00022777"/>
    </source>
</evidence>
<dbReference type="Pfam" id="PF06580">
    <property type="entry name" value="His_kinase"/>
    <property type="match status" value="1"/>
</dbReference>
<organism evidence="12 13">
    <name type="scientific">Pseudobutyrivibrio ruminis</name>
    <dbReference type="NCBI Taxonomy" id="46206"/>
    <lineage>
        <taxon>Bacteria</taxon>
        <taxon>Bacillati</taxon>
        <taxon>Bacillota</taxon>
        <taxon>Clostridia</taxon>
        <taxon>Lachnospirales</taxon>
        <taxon>Lachnospiraceae</taxon>
        <taxon>Pseudobutyrivibrio</taxon>
    </lineage>
</organism>